<dbReference type="Pfam" id="PF00630">
    <property type="entry name" value="Filamin"/>
    <property type="match status" value="1"/>
</dbReference>
<keyword evidence="2" id="KW-0677">Repeat</keyword>
<dbReference type="PANTHER" id="PTHR24104:SF25">
    <property type="entry name" value="PROTEIN LIN-41"/>
    <property type="match status" value="1"/>
</dbReference>
<evidence type="ECO:0000256" key="2">
    <source>
        <dbReference type="ARBA" id="ARBA00022737"/>
    </source>
</evidence>
<keyword evidence="1" id="KW-0479">Metal-binding</keyword>
<proteinExistence type="predicted"/>
<dbReference type="PANTHER" id="PTHR24104">
    <property type="entry name" value="E3 UBIQUITIN-PROTEIN LIGASE NHLRC1-RELATED"/>
    <property type="match status" value="1"/>
</dbReference>
<keyword evidence="4" id="KW-0862">Zinc</keyword>
<feature type="compositionally biased region" description="Acidic residues" evidence="7">
    <location>
        <begin position="519"/>
        <end position="529"/>
    </location>
</feature>
<evidence type="ECO:0000256" key="7">
    <source>
        <dbReference type="SAM" id="MobiDB-lite"/>
    </source>
</evidence>
<accession>A0A7S0FJ51</accession>
<organism evidence="8">
    <name type="scientific">Pyrodinium bahamense</name>
    <dbReference type="NCBI Taxonomy" id="73915"/>
    <lineage>
        <taxon>Eukaryota</taxon>
        <taxon>Sar</taxon>
        <taxon>Alveolata</taxon>
        <taxon>Dinophyceae</taxon>
        <taxon>Gonyaulacales</taxon>
        <taxon>Pyrocystaceae</taxon>
        <taxon>Pyrodinium</taxon>
    </lineage>
</organism>
<dbReference type="GO" id="GO:0005737">
    <property type="term" value="C:cytoplasm"/>
    <property type="evidence" value="ECO:0007669"/>
    <property type="project" value="UniProtKB-SubCell"/>
</dbReference>
<feature type="repeat" description="Filamin" evidence="5">
    <location>
        <begin position="128"/>
        <end position="232"/>
    </location>
</feature>
<reference evidence="8" key="1">
    <citation type="submission" date="2021-01" db="EMBL/GenBank/DDBJ databases">
        <authorList>
            <person name="Corre E."/>
            <person name="Pelletier E."/>
            <person name="Niang G."/>
            <person name="Scheremetjew M."/>
            <person name="Finn R."/>
            <person name="Kale V."/>
            <person name="Holt S."/>
            <person name="Cochrane G."/>
            <person name="Meng A."/>
            <person name="Brown T."/>
            <person name="Cohen L."/>
        </authorList>
    </citation>
    <scope>NUCLEOTIDE SEQUENCE</scope>
    <source>
        <strain evidence="8">Pbaha01</strain>
    </source>
</reference>
<dbReference type="SMART" id="SM00557">
    <property type="entry name" value="IG_FLMN"/>
    <property type="match status" value="1"/>
</dbReference>
<evidence type="ECO:0000256" key="4">
    <source>
        <dbReference type="ARBA" id="ARBA00022833"/>
    </source>
</evidence>
<dbReference type="InterPro" id="IPR014756">
    <property type="entry name" value="Ig_E-set"/>
</dbReference>
<dbReference type="PROSITE" id="PS51125">
    <property type="entry name" value="NHL"/>
    <property type="match status" value="3"/>
</dbReference>
<dbReference type="Gene3D" id="2.120.10.30">
    <property type="entry name" value="TolB, C-terminal domain"/>
    <property type="match status" value="2"/>
</dbReference>
<dbReference type="InterPro" id="IPR011042">
    <property type="entry name" value="6-blade_b-propeller_TolB-like"/>
</dbReference>
<feature type="region of interest" description="Disordered" evidence="7">
    <location>
        <begin position="508"/>
        <end position="538"/>
    </location>
</feature>
<keyword evidence="3" id="KW-0863">Zinc-finger</keyword>
<dbReference type="Pfam" id="PF01436">
    <property type="entry name" value="NHL"/>
    <property type="match status" value="3"/>
</dbReference>
<sequence>MERRIDALYCTRASAGERIRGVIAEVQNRANAARQEVVTAISERVAALQERQVELIGQIDKVAREKVLALEKQLKAIEAGTCPPAPPEDPDEQPDPDSFILCADSIISFKFGESDFKEKIPEFGVIGEASTYASRSYAKGPALGVLKVDNPSYLWIYACGRDGVRRAEGGDTVVATLSKPGAFDNVAVEDMKDGRYKVTLTPLAAGSYTLDITAGPEGAAERIQGGPFAIEVREPTDYKRLAPDTEPEGKAKVGGEGVGELHEIGCVHHPSGLDFDHTGRFYFVADQSNHRVQAFSAEDHTPLAFFGQKGHGPQDFDSPGDVVAEAPWKHGERELRLVVTDLLNHRLQVIKFNNKTLELSHVRSVGCRGEGEGEFQFPKGLALSEHGHVLVCDSGNHRIQEFDMLDEFKFVRQFGLKGTGEAQFTSPLDVAVNCAGEILVSDSCHRIQVFDHEGNFLRAFGSKGRQPGQFDHPTNMAVNDENALFVCDQSNHRVQVLNASTGTPLHLWKGSKKKKAEGDDAPADDEAEEAGDKPPEWIGVGSPAGIAVNTHGMVVVSDYLNNAVFAF</sequence>
<evidence type="ECO:0000313" key="8">
    <source>
        <dbReference type="EMBL" id="CAD8362910.1"/>
    </source>
</evidence>
<dbReference type="InterPro" id="IPR017868">
    <property type="entry name" value="Filamin/ABP280_repeat-like"/>
</dbReference>
<dbReference type="PROSITE" id="PS50194">
    <property type="entry name" value="FILAMIN_REPEAT"/>
    <property type="match status" value="1"/>
</dbReference>
<dbReference type="SUPFAM" id="SSF63829">
    <property type="entry name" value="Calcium-dependent phosphotriesterase"/>
    <property type="match status" value="1"/>
</dbReference>
<gene>
    <name evidence="8" type="ORF">PBAH0796_LOCUS16116</name>
</gene>
<dbReference type="InterPro" id="IPR001298">
    <property type="entry name" value="Filamin/ABP280_rpt"/>
</dbReference>
<name>A0A7S0FJ51_9DINO</name>
<dbReference type="Gene3D" id="2.60.40.10">
    <property type="entry name" value="Immunoglobulins"/>
    <property type="match status" value="1"/>
</dbReference>
<feature type="repeat" description="NHL" evidence="6">
    <location>
        <begin position="460"/>
        <end position="500"/>
    </location>
</feature>
<dbReference type="EMBL" id="HBEG01026562">
    <property type="protein sequence ID" value="CAD8362910.1"/>
    <property type="molecule type" value="Transcribed_RNA"/>
</dbReference>
<dbReference type="GO" id="GO:0008270">
    <property type="term" value="F:zinc ion binding"/>
    <property type="evidence" value="ECO:0007669"/>
    <property type="project" value="UniProtKB-KW"/>
</dbReference>
<feature type="repeat" description="NHL" evidence="6">
    <location>
        <begin position="362"/>
        <end position="405"/>
    </location>
</feature>
<dbReference type="InterPro" id="IPR050952">
    <property type="entry name" value="TRIM-NHL_E3_ligases"/>
</dbReference>
<evidence type="ECO:0000256" key="5">
    <source>
        <dbReference type="PROSITE-ProRule" id="PRU00087"/>
    </source>
</evidence>
<dbReference type="SUPFAM" id="SSF81296">
    <property type="entry name" value="E set domains"/>
    <property type="match status" value="1"/>
</dbReference>
<evidence type="ECO:0000256" key="6">
    <source>
        <dbReference type="PROSITE-ProRule" id="PRU00504"/>
    </source>
</evidence>
<dbReference type="CDD" id="cd05819">
    <property type="entry name" value="NHL"/>
    <property type="match status" value="1"/>
</dbReference>
<dbReference type="InterPro" id="IPR013783">
    <property type="entry name" value="Ig-like_fold"/>
</dbReference>
<evidence type="ECO:0000256" key="3">
    <source>
        <dbReference type="ARBA" id="ARBA00022771"/>
    </source>
</evidence>
<dbReference type="InterPro" id="IPR001258">
    <property type="entry name" value="NHL_repeat"/>
</dbReference>
<dbReference type="GO" id="GO:0043161">
    <property type="term" value="P:proteasome-mediated ubiquitin-dependent protein catabolic process"/>
    <property type="evidence" value="ECO:0007669"/>
    <property type="project" value="TreeGrafter"/>
</dbReference>
<dbReference type="GO" id="GO:0061630">
    <property type="term" value="F:ubiquitin protein ligase activity"/>
    <property type="evidence" value="ECO:0007669"/>
    <property type="project" value="TreeGrafter"/>
</dbReference>
<feature type="repeat" description="NHL" evidence="6">
    <location>
        <begin position="411"/>
        <end position="453"/>
    </location>
</feature>
<dbReference type="AlphaFoldDB" id="A0A7S0FJ51"/>
<evidence type="ECO:0000256" key="1">
    <source>
        <dbReference type="ARBA" id="ARBA00022723"/>
    </source>
</evidence>
<dbReference type="GO" id="GO:0000209">
    <property type="term" value="P:protein polyubiquitination"/>
    <property type="evidence" value="ECO:0007669"/>
    <property type="project" value="TreeGrafter"/>
</dbReference>
<protein>
    <submittedName>
        <fullName evidence="8">Uncharacterized protein</fullName>
    </submittedName>
</protein>